<dbReference type="InterPro" id="IPR016169">
    <property type="entry name" value="FAD-bd_PCMH_sub2"/>
</dbReference>
<dbReference type="InterPro" id="IPR016171">
    <property type="entry name" value="Vanillyl_alc_oxidase_C-sub2"/>
</dbReference>
<keyword evidence="4" id="KW-1185">Reference proteome</keyword>
<organism evidence="3 4">
    <name type="scientific">Thermosporothrix hazakensis</name>
    <dbReference type="NCBI Taxonomy" id="644383"/>
    <lineage>
        <taxon>Bacteria</taxon>
        <taxon>Bacillati</taxon>
        <taxon>Chloroflexota</taxon>
        <taxon>Ktedonobacteria</taxon>
        <taxon>Ktedonobacterales</taxon>
        <taxon>Thermosporotrichaceae</taxon>
        <taxon>Thermosporothrix</taxon>
    </lineage>
</organism>
<dbReference type="Pfam" id="PF04030">
    <property type="entry name" value="ALO"/>
    <property type="match status" value="1"/>
</dbReference>
<evidence type="ECO:0000313" key="4">
    <source>
        <dbReference type="Proteomes" id="UP000248806"/>
    </source>
</evidence>
<dbReference type="EMBL" id="QKUF01000012">
    <property type="protein sequence ID" value="PZW27469.1"/>
    <property type="molecule type" value="Genomic_DNA"/>
</dbReference>
<dbReference type="AlphaFoldDB" id="A0A326U482"/>
<dbReference type="InterPro" id="IPR016166">
    <property type="entry name" value="FAD-bd_PCMH"/>
</dbReference>
<comment type="caution">
    <text evidence="3">The sequence shown here is derived from an EMBL/GenBank/DDBJ whole genome shotgun (WGS) entry which is preliminary data.</text>
</comment>
<dbReference type="OrthoDB" id="9800184at2"/>
<dbReference type="Pfam" id="PF01565">
    <property type="entry name" value="FAD_binding_4"/>
    <property type="match status" value="1"/>
</dbReference>
<dbReference type="Gene3D" id="3.30.43.10">
    <property type="entry name" value="Uridine Diphospho-n-acetylenolpyruvylglucosamine Reductase, domain 2"/>
    <property type="match status" value="1"/>
</dbReference>
<dbReference type="GO" id="GO:0003885">
    <property type="term" value="F:D-arabinono-1,4-lactone oxidase activity"/>
    <property type="evidence" value="ECO:0007669"/>
    <property type="project" value="InterPro"/>
</dbReference>
<dbReference type="NCBIfam" id="TIGR01679">
    <property type="entry name" value="bact_FAD_ox"/>
    <property type="match status" value="1"/>
</dbReference>
<dbReference type="InterPro" id="IPR010031">
    <property type="entry name" value="FAD_lactone_oxidase-like"/>
</dbReference>
<dbReference type="GO" id="GO:0016020">
    <property type="term" value="C:membrane"/>
    <property type="evidence" value="ECO:0007669"/>
    <property type="project" value="InterPro"/>
</dbReference>
<dbReference type="InterPro" id="IPR006094">
    <property type="entry name" value="Oxid_FAD_bind_N"/>
</dbReference>
<dbReference type="RefSeq" id="WP_111323915.1">
    <property type="nucleotide sequence ID" value="NZ_BIFX01000001.1"/>
</dbReference>
<dbReference type="GO" id="GO:0071949">
    <property type="term" value="F:FAD binding"/>
    <property type="evidence" value="ECO:0007669"/>
    <property type="project" value="InterPro"/>
</dbReference>
<dbReference type="InterPro" id="IPR007173">
    <property type="entry name" value="ALO_C"/>
</dbReference>
<dbReference type="Gene3D" id="1.10.45.10">
    <property type="entry name" value="Vanillyl-alcohol Oxidase, Chain A, domain 4"/>
    <property type="match status" value="1"/>
</dbReference>
<dbReference type="InterPro" id="IPR016167">
    <property type="entry name" value="FAD-bd_PCMH_sub1"/>
</dbReference>
<accession>A0A326U482</accession>
<gene>
    <name evidence="3" type="ORF">EI42_03556</name>
</gene>
<evidence type="ECO:0000256" key="1">
    <source>
        <dbReference type="ARBA" id="ARBA00023002"/>
    </source>
</evidence>
<dbReference type="Gene3D" id="3.30.70.2520">
    <property type="match status" value="1"/>
</dbReference>
<dbReference type="InterPro" id="IPR036318">
    <property type="entry name" value="FAD-bd_PCMH-like_sf"/>
</dbReference>
<dbReference type="Proteomes" id="UP000248806">
    <property type="component" value="Unassembled WGS sequence"/>
</dbReference>
<reference evidence="3 4" key="1">
    <citation type="submission" date="2018-06" db="EMBL/GenBank/DDBJ databases">
        <title>Genomic Encyclopedia of Archaeal and Bacterial Type Strains, Phase II (KMG-II): from individual species to whole genera.</title>
        <authorList>
            <person name="Goeker M."/>
        </authorList>
    </citation>
    <scope>NUCLEOTIDE SEQUENCE [LARGE SCALE GENOMIC DNA]</scope>
    <source>
        <strain evidence="3 4">ATCC BAA-1881</strain>
    </source>
</reference>
<name>A0A326U482_THEHA</name>
<dbReference type="Gene3D" id="3.30.465.10">
    <property type="match status" value="1"/>
</dbReference>
<feature type="domain" description="FAD-binding PCMH-type" evidence="2">
    <location>
        <begin position="12"/>
        <end position="182"/>
    </location>
</feature>
<dbReference type="PROSITE" id="PS51387">
    <property type="entry name" value="FAD_PCMH"/>
    <property type="match status" value="1"/>
</dbReference>
<protein>
    <submittedName>
        <fullName evidence="3">Sugar-1,4-lactone oxidase-like protein/FAD-linked oxidoreductase</fullName>
    </submittedName>
</protein>
<proteinExistence type="predicted"/>
<dbReference type="PANTHER" id="PTHR43762:SF1">
    <property type="entry name" value="D-ARABINONO-1,4-LACTONE OXIDASE"/>
    <property type="match status" value="1"/>
</dbReference>
<evidence type="ECO:0000259" key="2">
    <source>
        <dbReference type="PROSITE" id="PS51387"/>
    </source>
</evidence>
<sequence>MEQRWSNWSGSVRCSPKQVLRPESISQLVQMVKEHAAEGRCMRVVGTGHSFTPLVQTDDILISLDGLQGIEQVDRERGTVTVLAGTKLKRLGEALYAHGLAQENLGDIDVQSISGAISTGTHGTGIAFGTIATQVVGLTLITAAGELLECSEEQNPELLKAAQVSLGMLGIIVKVTLRVVPARRLHYVSRKISLDECLESIDRLKQENSHFEFYWFPYTKWVQIKLMNETQEQVNAGSIWATVSQLVLENGLFWLLSEACRLVPLLCPLVSTISAFGVPDINEVNHSHRAFATPRLVRFQEMEYNLPAEHMKTALEEIRDCINQHRFAVHFPIECRFVRGDDIWLSPAYQRDSAYIAIHMYRGMEYKPYFRHIEEIFKRYNGRPHWGKHHTRTAEQLSELYPRWNDFRRVREELDPQGLFLNSYLRELFYGN</sequence>
<dbReference type="PIRSF" id="PIRSF000136">
    <property type="entry name" value="LGO_GLO"/>
    <property type="match status" value="1"/>
</dbReference>
<dbReference type="SUPFAM" id="SSF56176">
    <property type="entry name" value="FAD-binding/transporter-associated domain-like"/>
    <property type="match status" value="1"/>
</dbReference>
<evidence type="ECO:0000313" key="3">
    <source>
        <dbReference type="EMBL" id="PZW27469.1"/>
    </source>
</evidence>
<keyword evidence="1" id="KW-0560">Oxidoreductase</keyword>
<dbReference type="PANTHER" id="PTHR43762">
    <property type="entry name" value="L-GULONOLACTONE OXIDASE"/>
    <property type="match status" value="1"/>
</dbReference>